<evidence type="ECO:0000313" key="2">
    <source>
        <dbReference type="Proteomes" id="UP000123530"/>
    </source>
</evidence>
<reference evidence="2" key="1">
    <citation type="submission" date="2014-02" db="EMBL/GenBank/DDBJ databases">
        <title>Bat coronavirus in China.</title>
        <authorList>
            <person name="Yang L."/>
            <person name="Wu Z."/>
            <person name="Jin Q."/>
        </authorList>
    </citation>
    <scope>NUCLEOTIDE SEQUENCE [LARGE SCALE GENOMIC DNA]</scope>
</reference>
<sequence length="70" mass="7873">MLPLFYNFLKEQHCQKASTLKGAGVVVKPLLAPHHVVVEIQEFQLLAAVGEILLLEWLAEVVKLPSRYCC</sequence>
<name>A0A0U1UYX6_SARS</name>
<proteinExistence type="predicted"/>
<dbReference type="CDD" id="cd21976">
    <property type="entry name" value="SARS-CoV_ORF9c"/>
    <property type="match status" value="1"/>
</dbReference>
<evidence type="ECO:0000313" key="1">
    <source>
        <dbReference type="EMBL" id="AIA62287.1"/>
    </source>
</evidence>
<accession>A0A0U1UYX6</accession>
<protein>
    <submittedName>
        <fullName evidence="1">Uncharacterized protein</fullName>
    </submittedName>
</protein>
<dbReference type="InterPro" id="IPR035113">
    <property type="entry name" value="Protein_14_SARS-like"/>
</dbReference>
<dbReference type="Proteomes" id="UP000123530">
    <property type="component" value="Segment"/>
</dbReference>
<organism evidence="1 2">
    <name type="scientific">BtRf-BetaCoV/JL2012</name>
    <dbReference type="NCBI Taxonomy" id="1503299"/>
    <lineage>
        <taxon>Viruses</taxon>
        <taxon>Riboviria</taxon>
        <taxon>Orthornavirae</taxon>
        <taxon>Pisuviricota</taxon>
        <taxon>Pisoniviricetes</taxon>
        <taxon>Nidovirales</taxon>
        <taxon>Cornidovirineae</taxon>
        <taxon>Coronaviridae</taxon>
        <taxon>Orthocoronavirinae</taxon>
        <taxon>Betacoronavirus</taxon>
        <taxon>Sarbecovirus</taxon>
        <taxon>Betacoronavirus pandemicum</taxon>
        <taxon>Severe acute respiratory syndrome coronavirus</taxon>
    </lineage>
</organism>
<dbReference type="EMBL" id="KJ473811">
    <property type="protein sequence ID" value="AIA62287.1"/>
    <property type="molecule type" value="Genomic_RNA"/>
</dbReference>
<dbReference type="Pfam" id="PF17635">
    <property type="entry name" value="bCoV_Orf14"/>
    <property type="match status" value="1"/>
</dbReference>